<accession>A0A9D1GCT9</accession>
<gene>
    <name evidence="3" type="ORF">IAD06_01735</name>
</gene>
<dbReference type="Gene3D" id="3.40.30.10">
    <property type="entry name" value="Glutaredoxin"/>
    <property type="match status" value="1"/>
</dbReference>
<name>A0A9D1GCT9_9BACT</name>
<dbReference type="GO" id="GO:0016491">
    <property type="term" value="F:oxidoreductase activity"/>
    <property type="evidence" value="ECO:0007669"/>
    <property type="project" value="InterPro"/>
</dbReference>
<dbReference type="PROSITE" id="PS51352">
    <property type="entry name" value="THIOREDOXIN_2"/>
    <property type="match status" value="1"/>
</dbReference>
<dbReference type="Pfam" id="PF00578">
    <property type="entry name" value="AhpC-TSA"/>
    <property type="match status" value="1"/>
</dbReference>
<dbReference type="PANTHER" id="PTHR42852:SF13">
    <property type="entry name" value="PROTEIN DIPZ"/>
    <property type="match status" value="1"/>
</dbReference>
<dbReference type="InterPro" id="IPR036249">
    <property type="entry name" value="Thioredoxin-like_sf"/>
</dbReference>
<dbReference type="AlphaFoldDB" id="A0A9D1GCT9"/>
<feature type="chain" id="PRO_5038593390" evidence="1">
    <location>
        <begin position="19"/>
        <end position="534"/>
    </location>
</feature>
<dbReference type="SUPFAM" id="SSF52833">
    <property type="entry name" value="Thioredoxin-like"/>
    <property type="match status" value="1"/>
</dbReference>
<dbReference type="PROSITE" id="PS51257">
    <property type="entry name" value="PROKAR_LIPOPROTEIN"/>
    <property type="match status" value="1"/>
</dbReference>
<dbReference type="InterPro" id="IPR050553">
    <property type="entry name" value="Thioredoxin_ResA/DsbE_sf"/>
</dbReference>
<sequence>MKKTILLLLPLLLTTACSHTKIIERPEIALNSSTNYLSLERVVCTPEATRLDLTVCCIPGKGFSIEKEAYLQSRESGLKYVLTGAEGIEPGKKIKTDSTGLVDISLLFEPIPTDEKQIDFIESEDWQLFGIDLSKKKKPVQIECLIEGTVINRPQSSAILLNTSEKVFDRHTKGNIVIPIRNGKFSYLLRTDTCTTYGLCFNDEWVNGCMLNKIFFAEPGSIYLTIEGDDSVHIEGGKLTEEYQNIQKYGRDRLQPIYDKRDSLYDIEKLYTPEIYALFKEMDNCNDPTQRGLLGEKFQNLRVEGKAYSREGNALQKEAEQTHAEIEKWELDRIAGQPSLATYYLLFEKIKRAVVYSRQTIPDSIIEIYRTLYKPIYPDHPFTRDIEQYIKAQQSFVGGKYIDIVLPDTTGTTYRLSDLLQGCKIALIDFWSIHCGPCRRTSKAMIPVYEKYKDKGFRIVGISRDGRQQMIRGIHHDGYPWINLIDEYNKNQVFKSYGIENTAGYTFLVDGNGTIVASGASVEEMISLIEKYCK</sequence>
<proteinExistence type="predicted"/>
<reference evidence="3" key="1">
    <citation type="submission" date="2020-10" db="EMBL/GenBank/DDBJ databases">
        <authorList>
            <person name="Gilroy R."/>
        </authorList>
    </citation>
    <scope>NUCLEOTIDE SEQUENCE</scope>
    <source>
        <strain evidence="3">21143</strain>
    </source>
</reference>
<feature type="domain" description="Thioredoxin" evidence="2">
    <location>
        <begin position="395"/>
        <end position="534"/>
    </location>
</feature>
<keyword evidence="1" id="KW-0732">Signal</keyword>
<organism evidence="3 4">
    <name type="scientific">Candidatus Caccoplasma intestinavium</name>
    <dbReference type="NCBI Taxonomy" id="2840716"/>
    <lineage>
        <taxon>Bacteria</taxon>
        <taxon>Pseudomonadati</taxon>
        <taxon>Bacteroidota</taxon>
        <taxon>Bacteroidia</taxon>
        <taxon>Bacteroidales</taxon>
        <taxon>Bacteroidaceae</taxon>
        <taxon>Bacteroidaceae incertae sedis</taxon>
        <taxon>Candidatus Caccoplasma</taxon>
    </lineage>
</organism>
<dbReference type="Proteomes" id="UP000886722">
    <property type="component" value="Unassembled WGS sequence"/>
</dbReference>
<dbReference type="CDD" id="cd02966">
    <property type="entry name" value="TlpA_like_family"/>
    <property type="match status" value="1"/>
</dbReference>
<comment type="caution">
    <text evidence="3">The sequence shown here is derived from an EMBL/GenBank/DDBJ whole genome shotgun (WGS) entry which is preliminary data.</text>
</comment>
<dbReference type="InterPro" id="IPR013766">
    <property type="entry name" value="Thioredoxin_domain"/>
</dbReference>
<feature type="signal peptide" evidence="1">
    <location>
        <begin position="1"/>
        <end position="18"/>
    </location>
</feature>
<evidence type="ECO:0000313" key="3">
    <source>
        <dbReference type="EMBL" id="HIT38750.1"/>
    </source>
</evidence>
<dbReference type="InterPro" id="IPR000866">
    <property type="entry name" value="AhpC/TSA"/>
</dbReference>
<dbReference type="EMBL" id="DVKT01000009">
    <property type="protein sequence ID" value="HIT38750.1"/>
    <property type="molecule type" value="Genomic_DNA"/>
</dbReference>
<evidence type="ECO:0000259" key="2">
    <source>
        <dbReference type="PROSITE" id="PS51352"/>
    </source>
</evidence>
<dbReference type="PANTHER" id="PTHR42852">
    <property type="entry name" value="THIOL:DISULFIDE INTERCHANGE PROTEIN DSBE"/>
    <property type="match status" value="1"/>
</dbReference>
<evidence type="ECO:0000313" key="4">
    <source>
        <dbReference type="Proteomes" id="UP000886722"/>
    </source>
</evidence>
<evidence type="ECO:0000256" key="1">
    <source>
        <dbReference type="SAM" id="SignalP"/>
    </source>
</evidence>
<dbReference type="GO" id="GO:0016209">
    <property type="term" value="F:antioxidant activity"/>
    <property type="evidence" value="ECO:0007669"/>
    <property type="project" value="InterPro"/>
</dbReference>
<protein>
    <submittedName>
        <fullName evidence="3">AhpC/TSA family protein</fullName>
    </submittedName>
</protein>
<reference evidence="3" key="2">
    <citation type="journal article" date="2021" name="PeerJ">
        <title>Extensive microbial diversity within the chicken gut microbiome revealed by metagenomics and culture.</title>
        <authorList>
            <person name="Gilroy R."/>
            <person name="Ravi A."/>
            <person name="Getino M."/>
            <person name="Pursley I."/>
            <person name="Horton D.L."/>
            <person name="Alikhan N.F."/>
            <person name="Baker D."/>
            <person name="Gharbi K."/>
            <person name="Hall N."/>
            <person name="Watson M."/>
            <person name="Adriaenssens E.M."/>
            <person name="Foster-Nyarko E."/>
            <person name="Jarju S."/>
            <person name="Secka A."/>
            <person name="Antonio M."/>
            <person name="Oren A."/>
            <person name="Chaudhuri R.R."/>
            <person name="La Ragione R."/>
            <person name="Hildebrand F."/>
            <person name="Pallen M.J."/>
        </authorList>
    </citation>
    <scope>NUCLEOTIDE SEQUENCE</scope>
    <source>
        <strain evidence="3">21143</strain>
    </source>
</reference>